<accession>A0A4S2LNY0</accession>
<dbReference type="OrthoDB" id="6241907at2759"/>
<keyword evidence="1" id="KW-0472">Membrane</keyword>
<evidence type="ECO:0000313" key="3">
    <source>
        <dbReference type="EMBL" id="TGZ65421.1"/>
    </source>
</evidence>
<comment type="caution">
    <text evidence="3">The sequence shown here is derived from an EMBL/GenBank/DDBJ whole genome shotgun (WGS) entry which is preliminary data.</text>
</comment>
<proteinExistence type="predicted"/>
<feature type="transmembrane region" description="Helical" evidence="1">
    <location>
        <begin position="360"/>
        <end position="379"/>
    </location>
</feature>
<evidence type="ECO:0000259" key="2">
    <source>
        <dbReference type="PROSITE" id="PS50835"/>
    </source>
</evidence>
<evidence type="ECO:0000256" key="1">
    <source>
        <dbReference type="SAM" id="Phobius"/>
    </source>
</evidence>
<dbReference type="SUPFAM" id="SSF48726">
    <property type="entry name" value="Immunoglobulin"/>
    <property type="match status" value="1"/>
</dbReference>
<keyword evidence="1" id="KW-1133">Transmembrane helix</keyword>
<dbReference type="AlphaFoldDB" id="A0A4S2LNY0"/>
<keyword evidence="4" id="KW-1185">Reference proteome</keyword>
<dbReference type="Proteomes" id="UP000308267">
    <property type="component" value="Unassembled WGS sequence"/>
</dbReference>
<dbReference type="Pfam" id="PF13895">
    <property type="entry name" value="Ig_2"/>
    <property type="match status" value="1"/>
</dbReference>
<dbReference type="EMBL" id="SJOL01006489">
    <property type="protein sequence ID" value="TGZ65421.1"/>
    <property type="molecule type" value="Genomic_DNA"/>
</dbReference>
<name>A0A4S2LNY0_OPIFE</name>
<protein>
    <recommendedName>
        <fullName evidence="2">Ig-like domain-containing protein</fullName>
    </recommendedName>
</protein>
<dbReference type="PROSITE" id="PS50835">
    <property type="entry name" value="IG_LIKE"/>
    <property type="match status" value="1"/>
</dbReference>
<evidence type="ECO:0000313" key="4">
    <source>
        <dbReference type="Proteomes" id="UP000308267"/>
    </source>
</evidence>
<organism evidence="3 4">
    <name type="scientific">Opisthorchis felineus</name>
    <dbReference type="NCBI Taxonomy" id="147828"/>
    <lineage>
        <taxon>Eukaryota</taxon>
        <taxon>Metazoa</taxon>
        <taxon>Spiralia</taxon>
        <taxon>Lophotrochozoa</taxon>
        <taxon>Platyhelminthes</taxon>
        <taxon>Trematoda</taxon>
        <taxon>Digenea</taxon>
        <taxon>Opisthorchiida</taxon>
        <taxon>Opisthorchiata</taxon>
        <taxon>Opisthorchiidae</taxon>
        <taxon>Opisthorchis</taxon>
    </lineage>
</organism>
<sequence>MIDAERNCRIYLLCFFTYTSISLSGTYSEKIVLWANPSEKVIEGNYLQLSCTVDDQIFAVIWKKDGEELAENCRFFKNHSRYNCIREKNSFNFVITAAERTDAGIWKCTYGPRIWSSLAIQVVVPAYLDPPKIMPVGPADTTTVLNAAQIANNQRTNIVEDKLHLIGTGTLEDPIDLTGRVPNSVTELIIHSQSTCASVKHELQWRCENSTRSFSLRPSVVQAIPDAGTRRLGTLGFAPQIPCPNGLYSITGQIRIGCDSRMRTRTSADRGTRENSLVGLNRIKCTPNHGRDQAFIDQTFSREAANLYAQRISSVQLTSSGFYDDCLPIDPTQRNKRRSACVYVLCPGPIEPWFTLSERVAIAVSVPVFILLCLLLCYVTQRRRRSKQKSNLAPGQNHEIELML</sequence>
<keyword evidence="1" id="KW-0812">Transmembrane</keyword>
<gene>
    <name evidence="3" type="ORF">CRM22_005889</name>
</gene>
<dbReference type="CDD" id="cd00096">
    <property type="entry name" value="Ig"/>
    <property type="match status" value="1"/>
</dbReference>
<dbReference type="Gene3D" id="2.60.40.10">
    <property type="entry name" value="Immunoglobulins"/>
    <property type="match status" value="1"/>
</dbReference>
<reference evidence="3 4" key="1">
    <citation type="journal article" date="2019" name="BMC Genomics">
        <title>New insights from Opisthorchis felineus genome: update on genomics of the epidemiologically important liver flukes.</title>
        <authorList>
            <person name="Ershov N.I."/>
            <person name="Mordvinov V.A."/>
            <person name="Prokhortchouk E.B."/>
            <person name="Pakharukova M.Y."/>
            <person name="Gunbin K.V."/>
            <person name="Ustyantsev K."/>
            <person name="Genaev M.A."/>
            <person name="Blinov A.G."/>
            <person name="Mazur A."/>
            <person name="Boulygina E."/>
            <person name="Tsygankova S."/>
            <person name="Khrameeva E."/>
            <person name="Chekanov N."/>
            <person name="Fan G."/>
            <person name="Xiao A."/>
            <person name="Zhang H."/>
            <person name="Xu X."/>
            <person name="Yang H."/>
            <person name="Solovyev V."/>
            <person name="Lee S.M."/>
            <person name="Liu X."/>
            <person name="Afonnikov D.A."/>
            <person name="Skryabin K.G."/>
        </authorList>
    </citation>
    <scope>NUCLEOTIDE SEQUENCE [LARGE SCALE GENOMIC DNA]</scope>
    <source>
        <strain evidence="3">AK-0245</strain>
        <tissue evidence="3">Whole organism</tissue>
    </source>
</reference>
<feature type="domain" description="Ig-like" evidence="2">
    <location>
        <begin position="29"/>
        <end position="109"/>
    </location>
</feature>
<dbReference type="InterPro" id="IPR007110">
    <property type="entry name" value="Ig-like_dom"/>
</dbReference>
<dbReference type="InterPro" id="IPR013783">
    <property type="entry name" value="Ig-like_fold"/>
</dbReference>
<dbReference type="InterPro" id="IPR036179">
    <property type="entry name" value="Ig-like_dom_sf"/>
</dbReference>